<comment type="similarity">
    <text evidence="1">Belongs to the OsmC/Ohr family.</text>
</comment>
<proteinExistence type="inferred from homology"/>
<name>A0A4R2GZF1_9ACTN</name>
<dbReference type="SUPFAM" id="SSF82784">
    <property type="entry name" value="OsmC-like"/>
    <property type="match status" value="1"/>
</dbReference>
<protein>
    <submittedName>
        <fullName evidence="2">Ohr subfamily peroxiredoxin</fullName>
    </submittedName>
</protein>
<dbReference type="PANTHER" id="PTHR33797">
    <property type="entry name" value="ORGANIC HYDROPEROXIDE RESISTANCE PROTEIN-LIKE"/>
    <property type="match status" value="1"/>
</dbReference>
<dbReference type="EMBL" id="SLWN01000018">
    <property type="protein sequence ID" value="TCO17176.1"/>
    <property type="molecule type" value="Genomic_DNA"/>
</dbReference>
<dbReference type="Gene3D" id="3.30.300.20">
    <property type="match status" value="1"/>
</dbReference>
<reference evidence="2 3" key="1">
    <citation type="journal article" date="2015" name="Stand. Genomic Sci.">
        <title>Genomic Encyclopedia of Bacterial and Archaeal Type Strains, Phase III: the genomes of soil and plant-associated and newly described type strains.</title>
        <authorList>
            <person name="Whitman W.B."/>
            <person name="Woyke T."/>
            <person name="Klenk H.P."/>
            <person name="Zhou Y."/>
            <person name="Lilburn T.G."/>
            <person name="Beck B.J."/>
            <person name="De Vos P."/>
            <person name="Vandamme P."/>
            <person name="Eisen J.A."/>
            <person name="Garrity G."/>
            <person name="Hugenholtz P."/>
            <person name="Kyrpides N.C."/>
        </authorList>
    </citation>
    <scope>NUCLEOTIDE SEQUENCE [LARGE SCALE GENOMIC DNA]</scope>
    <source>
        <strain evidence="2 3">VKM Ac-2572</strain>
    </source>
</reference>
<dbReference type="AlphaFoldDB" id="A0A4R2GZF1"/>
<sequence length="159" mass="16520">MSVTSLKRVLYTAEAVTEGGRSGHGRTSDGRLEVELSVPENLGGKGGPGTNPEQLFAIAYAACFQSTMLSVAQRGRFDAGDSRFTSRVDLGPTGHGGFGLRVALDLHAPHLAPAVAAQLMAEADGRCPYSNATRGNIPVVLTVDGTPIEEIVKNDQGAA</sequence>
<dbReference type="OrthoDB" id="9797508at2"/>
<accession>A0A4R2GZF1</accession>
<gene>
    <name evidence="2" type="ORF">EV652_1184</name>
</gene>
<evidence type="ECO:0000313" key="2">
    <source>
        <dbReference type="EMBL" id="TCO17176.1"/>
    </source>
</evidence>
<evidence type="ECO:0000256" key="1">
    <source>
        <dbReference type="ARBA" id="ARBA00007378"/>
    </source>
</evidence>
<dbReference type="GO" id="GO:0006979">
    <property type="term" value="P:response to oxidative stress"/>
    <property type="evidence" value="ECO:0007669"/>
    <property type="project" value="InterPro"/>
</dbReference>
<keyword evidence="3" id="KW-1185">Reference proteome</keyword>
<organism evidence="2 3">
    <name type="scientific">Kribbella steppae</name>
    <dbReference type="NCBI Taxonomy" id="2512223"/>
    <lineage>
        <taxon>Bacteria</taxon>
        <taxon>Bacillati</taxon>
        <taxon>Actinomycetota</taxon>
        <taxon>Actinomycetes</taxon>
        <taxon>Propionibacteriales</taxon>
        <taxon>Kribbellaceae</taxon>
        <taxon>Kribbella</taxon>
    </lineage>
</organism>
<dbReference type="InterPro" id="IPR019953">
    <property type="entry name" value="OHR"/>
</dbReference>
<dbReference type="InterPro" id="IPR036102">
    <property type="entry name" value="OsmC/Ohrsf"/>
</dbReference>
<dbReference type="InterPro" id="IPR015946">
    <property type="entry name" value="KH_dom-like_a/b"/>
</dbReference>
<dbReference type="Proteomes" id="UP000294508">
    <property type="component" value="Unassembled WGS sequence"/>
</dbReference>
<dbReference type="NCBIfam" id="TIGR03561">
    <property type="entry name" value="organ_hyd_perox"/>
    <property type="match status" value="1"/>
</dbReference>
<evidence type="ECO:0000313" key="3">
    <source>
        <dbReference type="Proteomes" id="UP000294508"/>
    </source>
</evidence>
<dbReference type="InterPro" id="IPR003718">
    <property type="entry name" value="OsmC/Ohr_fam"/>
</dbReference>
<comment type="caution">
    <text evidence="2">The sequence shown here is derived from an EMBL/GenBank/DDBJ whole genome shotgun (WGS) entry which is preliminary data.</text>
</comment>
<dbReference type="PANTHER" id="PTHR33797:SF2">
    <property type="entry name" value="ORGANIC HYDROPEROXIDE RESISTANCE PROTEIN-LIKE"/>
    <property type="match status" value="1"/>
</dbReference>
<dbReference type="Gene3D" id="2.20.25.10">
    <property type="match status" value="1"/>
</dbReference>
<dbReference type="Pfam" id="PF02566">
    <property type="entry name" value="OsmC"/>
    <property type="match status" value="1"/>
</dbReference>